<keyword evidence="2" id="KW-1185">Reference proteome</keyword>
<accession>A0A433WN29</accession>
<evidence type="ECO:0000313" key="2">
    <source>
        <dbReference type="Proteomes" id="UP000281028"/>
    </source>
</evidence>
<dbReference type="OrthoDB" id="678688at2"/>
<organism evidence="1 2">
    <name type="scientific">Chitinophaga solisilvae</name>
    <dbReference type="NCBI Taxonomy" id="1233460"/>
    <lineage>
        <taxon>Bacteria</taxon>
        <taxon>Pseudomonadati</taxon>
        <taxon>Bacteroidota</taxon>
        <taxon>Chitinophagia</taxon>
        <taxon>Chitinophagales</taxon>
        <taxon>Chitinophagaceae</taxon>
        <taxon>Chitinophaga</taxon>
    </lineage>
</organism>
<comment type="caution">
    <text evidence="1">The sequence shown here is derived from an EMBL/GenBank/DDBJ whole genome shotgun (WGS) entry which is preliminary data.</text>
</comment>
<evidence type="ECO:0000313" key="1">
    <source>
        <dbReference type="EMBL" id="NSL86605.1"/>
    </source>
</evidence>
<gene>
    <name evidence="1" type="ORF">ECE50_007175</name>
</gene>
<dbReference type="AlphaFoldDB" id="A0A433WN29"/>
<reference evidence="1" key="1">
    <citation type="submission" date="2020-05" db="EMBL/GenBank/DDBJ databases">
        <title>Chitinophaga laudate sp. nov., isolated from a tropical peat swamp.</title>
        <authorList>
            <person name="Goh C.B.S."/>
            <person name="Lee M.S."/>
            <person name="Parimannan S."/>
            <person name="Pasbakhsh P."/>
            <person name="Yule C.M."/>
            <person name="Rajandas H."/>
            <person name="Loke S."/>
            <person name="Croft L."/>
            <person name="Tan J.B.L."/>
        </authorList>
    </citation>
    <scope>NUCLEOTIDE SEQUENCE</scope>
    <source>
        <strain evidence="1">Mgbs1</strain>
    </source>
</reference>
<protein>
    <submittedName>
        <fullName evidence="1">Uncharacterized protein</fullName>
    </submittedName>
</protein>
<dbReference type="RefSeq" id="WP_127035284.1">
    <property type="nucleotide sequence ID" value="NZ_JAABOK010000001.1"/>
</dbReference>
<dbReference type="EMBL" id="RIAR02000001">
    <property type="protein sequence ID" value="NSL86605.1"/>
    <property type="molecule type" value="Genomic_DNA"/>
</dbReference>
<dbReference type="Proteomes" id="UP000281028">
    <property type="component" value="Unassembled WGS sequence"/>
</dbReference>
<sequence>MSKTTIIGILAAVVVIVCAFLPWSTIESRHFVFTGMDTTGSNYGEPGKLNIFLAVAASIIFLVRNKWVARMNLFVGGFLAAWTFRNMLLFSRCEIGICPQPGIALYISVGAALVLFVCVLLTKTR</sequence>
<name>A0A433WN29_9BACT</name>
<proteinExistence type="predicted"/>